<protein>
    <submittedName>
        <fullName evidence="1">Uncharacterized protein</fullName>
    </submittedName>
</protein>
<evidence type="ECO:0000313" key="1">
    <source>
        <dbReference type="EMBL" id="TNN26567.1"/>
    </source>
</evidence>
<comment type="caution">
    <text evidence="1">The sequence shown here is derived from an EMBL/GenBank/DDBJ whole genome shotgun (WGS) entry which is preliminary data.</text>
</comment>
<dbReference type="AlphaFoldDB" id="A0A4Z2ECE2"/>
<evidence type="ECO:0000313" key="2">
    <source>
        <dbReference type="Proteomes" id="UP000314294"/>
    </source>
</evidence>
<name>A0A4Z2ECE2_9TELE</name>
<proteinExistence type="predicted"/>
<reference evidence="1 2" key="1">
    <citation type="submission" date="2019-03" db="EMBL/GenBank/DDBJ databases">
        <title>First draft genome of Liparis tanakae, snailfish: a comprehensive survey of snailfish specific genes.</title>
        <authorList>
            <person name="Kim W."/>
            <person name="Song I."/>
            <person name="Jeong J.-H."/>
            <person name="Kim D."/>
            <person name="Kim S."/>
            <person name="Ryu S."/>
            <person name="Song J.Y."/>
            <person name="Lee S.K."/>
        </authorList>
    </citation>
    <scope>NUCLEOTIDE SEQUENCE [LARGE SCALE GENOMIC DNA]</scope>
    <source>
        <tissue evidence="1">Muscle</tissue>
    </source>
</reference>
<organism evidence="1 2">
    <name type="scientific">Liparis tanakae</name>
    <name type="common">Tanaka's snailfish</name>
    <dbReference type="NCBI Taxonomy" id="230148"/>
    <lineage>
        <taxon>Eukaryota</taxon>
        <taxon>Metazoa</taxon>
        <taxon>Chordata</taxon>
        <taxon>Craniata</taxon>
        <taxon>Vertebrata</taxon>
        <taxon>Euteleostomi</taxon>
        <taxon>Actinopterygii</taxon>
        <taxon>Neopterygii</taxon>
        <taxon>Teleostei</taxon>
        <taxon>Neoteleostei</taxon>
        <taxon>Acanthomorphata</taxon>
        <taxon>Eupercaria</taxon>
        <taxon>Perciformes</taxon>
        <taxon>Cottioidei</taxon>
        <taxon>Cottales</taxon>
        <taxon>Liparidae</taxon>
        <taxon>Liparis</taxon>
    </lineage>
</organism>
<gene>
    <name evidence="1" type="ORF">EYF80_063297</name>
</gene>
<sequence length="127" mass="14323">MDRKAGCVTVQPRLPEPAVGILDFVRAERDQLLMQVKASPPPTQVPPLEQGLEAHVLFPAVGRERVLVRDHRSKKTKNISPSQFLLVVQRSGVLLKIGENQVQPKKFESTWGQIIKYFDKLKTLSLD</sequence>
<accession>A0A4Z2ECE2</accession>
<keyword evidence="2" id="KW-1185">Reference proteome</keyword>
<dbReference type="EMBL" id="SRLO01009958">
    <property type="protein sequence ID" value="TNN26567.1"/>
    <property type="molecule type" value="Genomic_DNA"/>
</dbReference>
<dbReference type="Proteomes" id="UP000314294">
    <property type="component" value="Unassembled WGS sequence"/>
</dbReference>